<dbReference type="Pfam" id="PF09907">
    <property type="entry name" value="HigB_toxin"/>
    <property type="match status" value="1"/>
</dbReference>
<dbReference type="AlphaFoldDB" id="A0A1G7RW37"/>
<dbReference type="GO" id="GO:0004519">
    <property type="term" value="F:endonuclease activity"/>
    <property type="evidence" value="ECO:0007669"/>
    <property type="project" value="InterPro"/>
</dbReference>
<evidence type="ECO:0000313" key="1">
    <source>
        <dbReference type="EMBL" id="SDG14958.1"/>
    </source>
</evidence>
<organism evidence="1 2">
    <name type="scientific">Dyadobacter soli</name>
    <dbReference type="NCBI Taxonomy" id="659014"/>
    <lineage>
        <taxon>Bacteria</taxon>
        <taxon>Pseudomonadati</taxon>
        <taxon>Bacteroidota</taxon>
        <taxon>Cytophagia</taxon>
        <taxon>Cytophagales</taxon>
        <taxon>Spirosomataceae</taxon>
        <taxon>Dyadobacter</taxon>
    </lineage>
</organism>
<dbReference type="Proteomes" id="UP000198748">
    <property type="component" value="Unassembled WGS sequence"/>
</dbReference>
<protein>
    <submittedName>
        <fullName evidence="1">HigB_toxin, RelE-like toxic component of a toxin-antitoxin system</fullName>
    </submittedName>
</protein>
<gene>
    <name evidence="1" type="ORF">SAMN04487996_115182</name>
</gene>
<dbReference type="InterPro" id="IPR018669">
    <property type="entry name" value="Toxin_HigB"/>
</dbReference>
<evidence type="ECO:0000313" key="2">
    <source>
        <dbReference type="Proteomes" id="UP000198748"/>
    </source>
</evidence>
<dbReference type="GO" id="GO:0003723">
    <property type="term" value="F:RNA binding"/>
    <property type="evidence" value="ECO:0007669"/>
    <property type="project" value="InterPro"/>
</dbReference>
<sequence>MVIYNKTKLIELKRKNLGNKRLTQAVDQLIEDLEDGSITSINELIAIRRDADRVHSQGFYFFDLHIHRTLVLIQFDEKQAKIVWTGTHQEYIKTFKNNTKTIEKWLRTKDLLN</sequence>
<proteinExistence type="predicted"/>
<dbReference type="EMBL" id="FNAN01000015">
    <property type="protein sequence ID" value="SDG14958.1"/>
    <property type="molecule type" value="Genomic_DNA"/>
</dbReference>
<dbReference type="STRING" id="659014.SAMN04487996_115182"/>
<dbReference type="OrthoDB" id="711875at2"/>
<reference evidence="2" key="1">
    <citation type="submission" date="2016-10" db="EMBL/GenBank/DDBJ databases">
        <authorList>
            <person name="Varghese N."/>
            <person name="Submissions S."/>
        </authorList>
    </citation>
    <scope>NUCLEOTIDE SEQUENCE [LARGE SCALE GENOMIC DNA]</scope>
    <source>
        <strain evidence="2">DSM 25329</strain>
    </source>
</reference>
<dbReference type="GO" id="GO:0110001">
    <property type="term" value="C:toxin-antitoxin complex"/>
    <property type="evidence" value="ECO:0007669"/>
    <property type="project" value="InterPro"/>
</dbReference>
<keyword evidence="2" id="KW-1185">Reference proteome</keyword>
<name>A0A1G7RW37_9BACT</name>
<accession>A0A1G7RW37</accession>
<dbReference type="RefSeq" id="WP_090155455.1">
    <property type="nucleotide sequence ID" value="NZ_FNAN01000015.1"/>
</dbReference>